<proteinExistence type="inferred from homology"/>
<dbReference type="Pfam" id="PF14527">
    <property type="entry name" value="LAGLIDADG_WhiA"/>
    <property type="match status" value="1"/>
</dbReference>
<dbReference type="RefSeq" id="WP_013387320.1">
    <property type="nucleotide sequence ID" value="NC_014632.1"/>
</dbReference>
<dbReference type="SUPFAM" id="SSF55608">
    <property type="entry name" value="Homing endonucleases"/>
    <property type="match status" value="1"/>
</dbReference>
<dbReference type="eggNOG" id="COG1481">
    <property type="taxonomic scope" value="Bacteria"/>
</dbReference>
<keyword evidence="1 4" id="KW-0132">Cell division</keyword>
<dbReference type="InterPro" id="IPR039518">
    <property type="entry name" value="WhiA_LAGLIDADG_dom"/>
</dbReference>
<dbReference type="HAMAP" id="MF_01420">
    <property type="entry name" value="HTH_type_WhiA"/>
    <property type="match status" value="1"/>
</dbReference>
<reference evidence="8 9" key="1">
    <citation type="journal article" date="2010" name="Stand. Genomic Sci.">
        <title>Complete genome sequence of Ilyobacter polytropus type strain (CuHbu1).</title>
        <authorList>
            <person name="Sikorski J."/>
            <person name="Chertkov O."/>
            <person name="Lapidus A."/>
            <person name="Nolan M."/>
            <person name="Lucas S."/>
            <person name="Del Rio T.G."/>
            <person name="Tice H."/>
            <person name="Cheng J.F."/>
            <person name="Tapia R."/>
            <person name="Han C."/>
            <person name="Goodwin L."/>
            <person name="Pitluck S."/>
            <person name="Liolios K."/>
            <person name="Ivanova N."/>
            <person name="Mavromatis K."/>
            <person name="Mikhailova N."/>
            <person name="Pati A."/>
            <person name="Chen A."/>
            <person name="Palaniappan K."/>
            <person name="Land M."/>
            <person name="Hauser L."/>
            <person name="Chang Y.J."/>
            <person name="Jeffries C.D."/>
            <person name="Brambilla E."/>
            <person name="Yasawong M."/>
            <person name="Rohde M."/>
            <person name="Pukall R."/>
            <person name="Spring S."/>
            <person name="Goker M."/>
            <person name="Woyke T."/>
            <person name="Bristow J."/>
            <person name="Eisen J.A."/>
            <person name="Markowitz V."/>
            <person name="Hugenholtz P."/>
            <person name="Kyrpides N.C."/>
            <person name="Klenk H.P."/>
        </authorList>
    </citation>
    <scope>NUCLEOTIDE SEQUENCE [LARGE SCALE GENOMIC DNA]</scope>
    <source>
        <strain evidence="9">ATCC 51220 / DSM 2926 / LMG 16218 / CuHBu1</strain>
    </source>
</reference>
<sequence length="304" mass="35994">MSYTHMVKEEVLKKEISSPLEKFLEIYSFLKGKNSILEDRIEIKLENREIAERVYEFLKEITQMKIFIKYSVSRRLGEHNVYTISLPKQKGYTDFIRKLNRYDNIELAAYDEKFKGFLRGLFLSCGYIKSPDKEYAMDFFIDSEEIGEKLYKTLKKKNKRVFKTKKRNKALIYLRNSEDIMDIMVNVGAITEFFKYEEVTMMRDLKNKTIREINWEVANETKTLDTGKKQIKMIKYIGKKIGLNNLTGVLEEVAFLRLHNPESSLTELAEMVGISKSGIRNRFRRIEQVYNELIEKEKTGDKQE</sequence>
<dbReference type="InterPro" id="IPR018478">
    <property type="entry name" value="Sporu_reg_WhiA_N_dom"/>
</dbReference>
<evidence type="ECO:0000256" key="2">
    <source>
        <dbReference type="ARBA" id="ARBA00023125"/>
    </source>
</evidence>
<protein>
    <recommendedName>
        <fullName evidence="4">Probable cell division protein WhiA</fullName>
    </recommendedName>
</protein>
<dbReference type="PANTHER" id="PTHR37307:SF1">
    <property type="entry name" value="CELL DIVISION PROTEIN WHIA-RELATED"/>
    <property type="match status" value="1"/>
</dbReference>
<evidence type="ECO:0000256" key="1">
    <source>
        <dbReference type="ARBA" id="ARBA00022618"/>
    </source>
</evidence>
<dbReference type="InterPro" id="IPR023054">
    <property type="entry name" value="Sporulation_regulator_WhiA_C"/>
</dbReference>
<comment type="function">
    <text evidence="4">Involved in cell division and chromosome segregation.</text>
</comment>
<keyword evidence="3 4" id="KW-0131">Cell cycle</keyword>
<dbReference type="OrthoDB" id="401278at2"/>
<feature type="domain" description="Sporulation transcription regulator WhiA N-terminal" evidence="6">
    <location>
        <begin position="41"/>
        <end position="98"/>
    </location>
</feature>
<organism evidence="8 9">
    <name type="scientific">Ilyobacter polytropus (strain ATCC 51220 / DSM 2926 / LMG 16218 / CuHBu1)</name>
    <dbReference type="NCBI Taxonomy" id="572544"/>
    <lineage>
        <taxon>Bacteria</taxon>
        <taxon>Fusobacteriati</taxon>
        <taxon>Fusobacteriota</taxon>
        <taxon>Fusobacteriia</taxon>
        <taxon>Fusobacteriales</taxon>
        <taxon>Fusobacteriaceae</taxon>
        <taxon>Ilyobacter</taxon>
    </lineage>
</organism>
<dbReference type="Proteomes" id="UP000006875">
    <property type="component" value="Chromosome"/>
</dbReference>
<dbReference type="KEGG" id="ipo:Ilyop_0864"/>
<dbReference type="InterPro" id="IPR027434">
    <property type="entry name" value="Homing_endonucl"/>
</dbReference>
<keyword evidence="9" id="KW-1185">Reference proteome</keyword>
<evidence type="ECO:0000256" key="3">
    <source>
        <dbReference type="ARBA" id="ARBA00023306"/>
    </source>
</evidence>
<dbReference type="NCBIfam" id="TIGR00647">
    <property type="entry name" value="DNA_bind_WhiA"/>
    <property type="match status" value="1"/>
</dbReference>
<dbReference type="InterPro" id="IPR003802">
    <property type="entry name" value="Sporulation_regulator_WhiA"/>
</dbReference>
<dbReference type="GO" id="GO:0003677">
    <property type="term" value="F:DNA binding"/>
    <property type="evidence" value="ECO:0007669"/>
    <property type="project" value="UniProtKB-UniRule"/>
</dbReference>
<feature type="domain" description="WhiA LAGLIDADG-like" evidence="7">
    <location>
        <begin position="115"/>
        <end position="206"/>
    </location>
</feature>
<accession>E3H7R8</accession>
<dbReference type="Gene3D" id="3.10.28.10">
    <property type="entry name" value="Homing endonucleases"/>
    <property type="match status" value="1"/>
</dbReference>
<dbReference type="STRING" id="572544.Ilyop_0864"/>
<keyword evidence="2 4" id="KW-0238">DNA-binding</keyword>
<evidence type="ECO:0000259" key="6">
    <source>
        <dbReference type="Pfam" id="PF10298"/>
    </source>
</evidence>
<dbReference type="GO" id="GO:0043937">
    <property type="term" value="P:regulation of sporulation"/>
    <property type="evidence" value="ECO:0007669"/>
    <property type="project" value="InterPro"/>
</dbReference>
<name>E3H7R8_ILYPC</name>
<feature type="domain" description="Sporulation regulator WhiA C-terminal" evidence="5">
    <location>
        <begin position="211"/>
        <end position="289"/>
    </location>
</feature>
<dbReference type="HOGENOM" id="CLU_053282_0_0_0"/>
<evidence type="ECO:0000313" key="9">
    <source>
        <dbReference type="Proteomes" id="UP000006875"/>
    </source>
</evidence>
<gene>
    <name evidence="4" type="primary">whiA</name>
    <name evidence="8" type="ordered locus">Ilyop_0864</name>
</gene>
<dbReference type="Pfam" id="PF02650">
    <property type="entry name" value="HTH_WhiA"/>
    <property type="match status" value="1"/>
</dbReference>
<comment type="similarity">
    <text evidence="4">Belongs to the WhiA family.</text>
</comment>
<dbReference type="PANTHER" id="PTHR37307">
    <property type="entry name" value="CELL DIVISION PROTEIN WHIA-RELATED"/>
    <property type="match status" value="1"/>
</dbReference>
<dbReference type="Pfam" id="PF10298">
    <property type="entry name" value="WhiA_N"/>
    <property type="match status" value="1"/>
</dbReference>
<dbReference type="AlphaFoldDB" id="E3H7R8"/>
<dbReference type="EMBL" id="CP002281">
    <property type="protein sequence ID" value="ADO82650.1"/>
    <property type="molecule type" value="Genomic_DNA"/>
</dbReference>
<evidence type="ECO:0000256" key="4">
    <source>
        <dbReference type="HAMAP-Rule" id="MF_01420"/>
    </source>
</evidence>
<evidence type="ECO:0000259" key="5">
    <source>
        <dbReference type="Pfam" id="PF02650"/>
    </source>
</evidence>
<evidence type="ECO:0000259" key="7">
    <source>
        <dbReference type="Pfam" id="PF14527"/>
    </source>
</evidence>
<evidence type="ECO:0000313" key="8">
    <source>
        <dbReference type="EMBL" id="ADO82650.1"/>
    </source>
</evidence>
<dbReference type="GO" id="GO:0051301">
    <property type="term" value="P:cell division"/>
    <property type="evidence" value="ECO:0007669"/>
    <property type="project" value="UniProtKB-UniRule"/>
</dbReference>